<comment type="function">
    <text evidence="1">May be involved in the folding of the extracellular lipase during its passage through the periplasm.</text>
</comment>
<dbReference type="RefSeq" id="WP_261696297.1">
    <property type="nucleotide sequence ID" value="NZ_CP104694.1"/>
</dbReference>
<dbReference type="InterPro" id="IPR004961">
    <property type="entry name" value="Lipase_chaperone"/>
</dbReference>
<keyword evidence="18" id="KW-1185">Reference proteome</keyword>
<feature type="region of interest" description="Disordered" evidence="16">
    <location>
        <begin position="31"/>
        <end position="56"/>
    </location>
</feature>
<name>A0ABY6BNF8_9GAMM</name>
<evidence type="ECO:0000256" key="12">
    <source>
        <dbReference type="ARBA" id="ARBA00023186"/>
    </source>
</evidence>
<protein>
    <recommendedName>
        <fullName evidence="4">Lipase chaperone</fullName>
    </recommendedName>
    <alternativeName>
        <fullName evidence="15">Lipase foldase</fullName>
    </alternativeName>
    <alternativeName>
        <fullName evidence="13">Lipase helper protein</fullName>
    </alternativeName>
    <alternativeName>
        <fullName evidence="14">Lipase modulator</fullName>
    </alternativeName>
</protein>
<evidence type="ECO:0000256" key="11">
    <source>
        <dbReference type="ARBA" id="ARBA00023136"/>
    </source>
</evidence>
<evidence type="ECO:0000256" key="7">
    <source>
        <dbReference type="ARBA" id="ARBA00022692"/>
    </source>
</evidence>
<keyword evidence="10" id="KW-0443">Lipid metabolism</keyword>
<evidence type="ECO:0000256" key="13">
    <source>
        <dbReference type="ARBA" id="ARBA00030948"/>
    </source>
</evidence>
<comment type="subcellular location">
    <subcellularLocation>
        <location evidence="2">Cell inner membrane</location>
        <topology evidence="2">Single-pass membrane protein</topology>
        <orientation evidence="2">Periplasmic side</orientation>
    </subcellularLocation>
</comment>
<evidence type="ECO:0000256" key="9">
    <source>
        <dbReference type="ARBA" id="ARBA00022989"/>
    </source>
</evidence>
<evidence type="ECO:0000256" key="5">
    <source>
        <dbReference type="ARBA" id="ARBA00022475"/>
    </source>
</evidence>
<reference evidence="17" key="1">
    <citation type="submission" date="2022-09" db="EMBL/GenBank/DDBJ databases">
        <title>Tahibacter sp. nov., isolated from a fresh water.</title>
        <authorList>
            <person name="Baek J.H."/>
            <person name="Lee J.K."/>
            <person name="Kim J.M."/>
            <person name="Jeon C.O."/>
        </authorList>
    </citation>
    <scope>NUCLEOTIDE SEQUENCE</scope>
    <source>
        <strain evidence="17">W38</strain>
    </source>
</reference>
<evidence type="ECO:0000256" key="4">
    <source>
        <dbReference type="ARBA" id="ARBA00019692"/>
    </source>
</evidence>
<proteinExistence type="inferred from homology"/>
<dbReference type="EMBL" id="CP104694">
    <property type="protein sequence ID" value="UXI69342.1"/>
    <property type="molecule type" value="Genomic_DNA"/>
</dbReference>
<dbReference type="SUPFAM" id="SSF158855">
    <property type="entry name" value="Lipase chaperone-like"/>
    <property type="match status" value="1"/>
</dbReference>
<evidence type="ECO:0000256" key="8">
    <source>
        <dbReference type="ARBA" id="ARBA00022963"/>
    </source>
</evidence>
<evidence type="ECO:0000256" key="6">
    <source>
        <dbReference type="ARBA" id="ARBA00022519"/>
    </source>
</evidence>
<accession>A0ABY6BNF8</accession>
<evidence type="ECO:0000256" key="14">
    <source>
        <dbReference type="ARBA" id="ARBA00031542"/>
    </source>
</evidence>
<comment type="similarity">
    <text evidence="3">Belongs to the lipase chaperone family.</text>
</comment>
<evidence type="ECO:0000256" key="10">
    <source>
        <dbReference type="ARBA" id="ARBA00023098"/>
    </source>
</evidence>
<organism evidence="17 18">
    <name type="scientific">Tahibacter amnicola</name>
    <dbReference type="NCBI Taxonomy" id="2976241"/>
    <lineage>
        <taxon>Bacteria</taxon>
        <taxon>Pseudomonadati</taxon>
        <taxon>Pseudomonadota</taxon>
        <taxon>Gammaproteobacteria</taxon>
        <taxon>Lysobacterales</taxon>
        <taxon>Rhodanobacteraceae</taxon>
        <taxon>Tahibacter</taxon>
    </lineage>
</organism>
<gene>
    <name evidence="17" type="ORF">N4264_06755</name>
</gene>
<evidence type="ECO:0000256" key="3">
    <source>
        <dbReference type="ARBA" id="ARBA00010358"/>
    </source>
</evidence>
<keyword evidence="11" id="KW-0472">Membrane</keyword>
<keyword evidence="6" id="KW-0997">Cell inner membrane</keyword>
<keyword evidence="8" id="KW-0442">Lipid degradation</keyword>
<evidence type="ECO:0000256" key="16">
    <source>
        <dbReference type="SAM" id="MobiDB-lite"/>
    </source>
</evidence>
<evidence type="ECO:0000313" key="17">
    <source>
        <dbReference type="EMBL" id="UXI69342.1"/>
    </source>
</evidence>
<feature type="compositionally biased region" description="Basic and acidic residues" evidence="16">
    <location>
        <begin position="39"/>
        <end position="52"/>
    </location>
</feature>
<evidence type="ECO:0000256" key="2">
    <source>
        <dbReference type="ARBA" id="ARBA00004383"/>
    </source>
</evidence>
<dbReference type="Pfam" id="PF03280">
    <property type="entry name" value="Lipase_chap"/>
    <property type="match status" value="1"/>
</dbReference>
<keyword evidence="12" id="KW-0143">Chaperone</keyword>
<keyword evidence="9" id="KW-1133">Transmembrane helix</keyword>
<dbReference type="Proteomes" id="UP001064632">
    <property type="component" value="Chromosome"/>
</dbReference>
<sequence>MSRRRGILVALAILGVAWLLPPEGSHRVALRSDAVADPPPREGAVRPREAARIPRPAEPTEADGIVADSMRGTQVDGVVTLDAAGRLVIDRGLRRLFDYFLARTGERTPAQIRGDLVAWLQQQPGLSSSVRAAVAALFDRYVGMQQAGLALPSTGDEAANLAAVKALRRAWFDEPTVRAWFGEEEAYADATLLRLAQRRHGVAGDERTFAGWDEAERAATDFHLAVSQSQMLKSRNVDPEQRHKERTELWGAVAADRLAVLDRQQLAWQSRLAAYATARDHLLARHDLADAQRQVQLDSLLARSFSEPEQRRVRSLAAAGMLPSGAGHDR</sequence>
<keyword evidence="5" id="KW-1003">Cell membrane</keyword>
<evidence type="ECO:0000256" key="1">
    <source>
        <dbReference type="ARBA" id="ARBA00003280"/>
    </source>
</evidence>
<evidence type="ECO:0000256" key="15">
    <source>
        <dbReference type="ARBA" id="ARBA00033028"/>
    </source>
</evidence>
<evidence type="ECO:0000313" key="18">
    <source>
        <dbReference type="Proteomes" id="UP001064632"/>
    </source>
</evidence>
<keyword evidence="7" id="KW-0812">Transmembrane</keyword>